<evidence type="ECO:0000259" key="6">
    <source>
        <dbReference type="Pfam" id="PF18004"/>
    </source>
</evidence>
<dbReference type="GO" id="GO:0030234">
    <property type="term" value="F:enzyme regulator activity"/>
    <property type="evidence" value="ECO:0007669"/>
    <property type="project" value="InterPro"/>
</dbReference>
<dbReference type="EMBL" id="WIXE01021019">
    <property type="protein sequence ID" value="KAK5968772.1"/>
    <property type="molecule type" value="Genomic_DNA"/>
</dbReference>
<dbReference type="InterPro" id="IPR048570">
    <property type="entry name" value="PSMD1_RPN2_N"/>
</dbReference>
<dbReference type="Gene3D" id="1.25.10.10">
    <property type="entry name" value="Leucine-rich Repeat Variant"/>
    <property type="match status" value="1"/>
</dbReference>
<dbReference type="FunFam" id="1.25.10.10:FF:000017">
    <property type="entry name" value="26S proteasome non-ATPase regulatory subunit 1"/>
    <property type="match status" value="1"/>
</dbReference>
<dbReference type="Pfam" id="PF01851">
    <property type="entry name" value="PC_rep"/>
    <property type="match status" value="3"/>
</dbReference>
<gene>
    <name evidence="8" type="ORF">GCK32_008479</name>
</gene>
<dbReference type="InterPro" id="IPR040623">
    <property type="entry name" value="RPN2_C"/>
</dbReference>
<dbReference type="SUPFAM" id="SSF48371">
    <property type="entry name" value="ARM repeat"/>
    <property type="match status" value="1"/>
</dbReference>
<dbReference type="Pfam" id="PF13646">
    <property type="entry name" value="HEAT_2"/>
    <property type="match status" value="1"/>
</dbReference>
<evidence type="ECO:0000256" key="4">
    <source>
        <dbReference type="ARBA" id="ARBA00022942"/>
    </source>
</evidence>
<name>A0AAN8F7F4_TRICO</name>
<feature type="compositionally biased region" description="Basic and acidic residues" evidence="5">
    <location>
        <begin position="864"/>
        <end position="877"/>
    </location>
</feature>
<dbReference type="InterPro" id="IPR016024">
    <property type="entry name" value="ARM-type_fold"/>
</dbReference>
<feature type="non-terminal residue" evidence="8">
    <location>
        <position position="1"/>
    </location>
</feature>
<dbReference type="PANTHER" id="PTHR10943">
    <property type="entry name" value="26S PROTEASOME NON-ATPASE REGULATORY SUBUNIT"/>
    <property type="match status" value="1"/>
</dbReference>
<keyword evidence="9" id="KW-1185">Reference proteome</keyword>
<dbReference type="InterPro" id="IPR002015">
    <property type="entry name" value="Proteasome/cyclosome_rpt"/>
</dbReference>
<evidence type="ECO:0000256" key="5">
    <source>
        <dbReference type="SAM" id="MobiDB-lite"/>
    </source>
</evidence>
<feature type="domain" description="26S proteasome non-ATPase regulatory subunit 1/RPN2 N-terminal" evidence="7">
    <location>
        <begin position="2"/>
        <end position="272"/>
    </location>
</feature>
<dbReference type="GO" id="GO:0034515">
    <property type="term" value="C:proteasome storage granule"/>
    <property type="evidence" value="ECO:0007669"/>
    <property type="project" value="TreeGrafter"/>
</dbReference>
<dbReference type="GO" id="GO:0005634">
    <property type="term" value="C:nucleus"/>
    <property type="evidence" value="ECO:0007669"/>
    <property type="project" value="TreeGrafter"/>
</dbReference>
<feature type="region of interest" description="Disordered" evidence="5">
    <location>
        <begin position="857"/>
        <end position="877"/>
    </location>
</feature>
<evidence type="ECO:0000313" key="9">
    <source>
        <dbReference type="Proteomes" id="UP001331761"/>
    </source>
</evidence>
<keyword evidence="3" id="KW-0677">Repeat</keyword>
<sequence>VAFCLEDYENALNFALAADTHFKLTPRPKSKTVGDKDDEYVNKIIEIAIDSYKRVKNNGERMDSRLEALINRIFQRNLDKNELLYVIGLALDTRRIDMVEKAITKSAESHVLLMETIQKVTSAKMDAQLRIQLLDVLVKLFTSNKHADFVAICQCLIKLNRPEDIGRLLDRLMSHANGDLIAYQIAFDLYENASQQFNTQVLNTYASFHQPSPSTPPPKERNDSTPAAGEPSKEEKEASPKVEETAPMAHLKAILRGEETVKHHMQFLIKNNHTDMLILKEMKDCVRTATAHNATLMANGLMHLGTTCDDFLRDNLDWISKATNWNKFNAVATLGLIHKGHESAAMKLLDPYLPKTEPDQFGFKEGGSLFALGLIHANHGTADCVKYLREQLSAAQTSAVRHGACLGLGLAAMGTQNQDVYLQLRDALYLDDAVSGEAAGLAMGLVMVGSLNSAAFQDMVQYTCDTQHDKIQRISLLAYGRQDEAESFIAQLIDVKSNSMLRSTGIAMMSMAYVGSGRANVVSRLLEKVATDPNNDVKRFAVMGIGFLLSNNPTICKDYVGMLVEHFNSHVRYGAAMALGIACAGTGYKEAISLLEPLLSAKENYVRQGAVIALSFIYVQQTDVACPKVGEFRKQLTKMTTEKGEDSMAKFGAIIAQGILDVGGRNMTIALHNRSGTIDMGGVVGMMAFQQFWYWHSMVPFISLACKPTCLIALTKDLQMPKIEFKCNARASLFAYPPPLESKKKEEHEKVETAVLSITHKKKPAKKGEEKMEVDEEQKPAKEDEKKPVPDNEPPTHTIENPARVVRLQLKTLSMMENSRYKPVKSVSYGGIIMLLDRTPDQKAELVVQAVAGGTTLDPAAPEKQPHSTFEIDLKDY</sequence>
<feature type="domain" description="26S proteasome regulatory subunit RPN2 C-terminal" evidence="6">
    <location>
        <begin position="709"/>
        <end position="847"/>
    </location>
</feature>
<organism evidence="8 9">
    <name type="scientific">Trichostrongylus colubriformis</name>
    <name type="common">Black scour worm</name>
    <dbReference type="NCBI Taxonomy" id="6319"/>
    <lineage>
        <taxon>Eukaryota</taxon>
        <taxon>Metazoa</taxon>
        <taxon>Ecdysozoa</taxon>
        <taxon>Nematoda</taxon>
        <taxon>Chromadorea</taxon>
        <taxon>Rhabditida</taxon>
        <taxon>Rhabditina</taxon>
        <taxon>Rhabditomorpha</taxon>
        <taxon>Strongyloidea</taxon>
        <taxon>Trichostrongylidae</taxon>
        <taxon>Trichostrongylus</taxon>
    </lineage>
</organism>
<evidence type="ECO:0000256" key="3">
    <source>
        <dbReference type="ARBA" id="ARBA00022737"/>
    </source>
</evidence>
<protein>
    <recommendedName>
        <fullName evidence="2">26S proteasome non-ATPase regulatory subunit 1</fullName>
    </recommendedName>
</protein>
<evidence type="ECO:0000259" key="7">
    <source>
        <dbReference type="Pfam" id="PF21505"/>
    </source>
</evidence>
<keyword evidence="4 8" id="KW-0647">Proteasome</keyword>
<dbReference type="Pfam" id="PF21505">
    <property type="entry name" value="RPN2_N"/>
    <property type="match status" value="1"/>
</dbReference>
<feature type="region of interest" description="Disordered" evidence="5">
    <location>
        <begin position="760"/>
        <end position="799"/>
    </location>
</feature>
<dbReference type="Proteomes" id="UP001331761">
    <property type="component" value="Unassembled WGS sequence"/>
</dbReference>
<dbReference type="AlphaFoldDB" id="A0AAN8F7F4"/>
<evidence type="ECO:0000313" key="8">
    <source>
        <dbReference type="EMBL" id="KAK5968772.1"/>
    </source>
</evidence>
<dbReference type="InterPro" id="IPR016642">
    <property type="entry name" value="26S_Psome_Rpn2"/>
</dbReference>
<comment type="caution">
    <text evidence="8">The sequence shown here is derived from an EMBL/GenBank/DDBJ whole genome shotgun (WGS) entry which is preliminary data.</text>
</comment>
<dbReference type="GO" id="GO:0008540">
    <property type="term" value="C:proteasome regulatory particle, base subcomplex"/>
    <property type="evidence" value="ECO:0007669"/>
    <property type="project" value="TreeGrafter"/>
</dbReference>
<evidence type="ECO:0000256" key="1">
    <source>
        <dbReference type="ARBA" id="ARBA00006308"/>
    </source>
</evidence>
<evidence type="ECO:0000256" key="2">
    <source>
        <dbReference type="ARBA" id="ARBA00014929"/>
    </source>
</evidence>
<feature type="compositionally biased region" description="Basic and acidic residues" evidence="5">
    <location>
        <begin position="766"/>
        <end position="790"/>
    </location>
</feature>
<dbReference type="PANTHER" id="PTHR10943:SF2">
    <property type="entry name" value="26S PROTEASOME NON-ATPASE REGULATORY SUBUNIT 1"/>
    <property type="match status" value="1"/>
</dbReference>
<dbReference type="Pfam" id="PF18004">
    <property type="entry name" value="RPN2_C"/>
    <property type="match status" value="1"/>
</dbReference>
<dbReference type="InterPro" id="IPR011989">
    <property type="entry name" value="ARM-like"/>
</dbReference>
<feature type="compositionally biased region" description="Basic and acidic residues" evidence="5">
    <location>
        <begin position="231"/>
        <end position="244"/>
    </location>
</feature>
<dbReference type="GO" id="GO:0043161">
    <property type="term" value="P:proteasome-mediated ubiquitin-dependent protein catabolic process"/>
    <property type="evidence" value="ECO:0007669"/>
    <property type="project" value="TreeGrafter"/>
</dbReference>
<comment type="similarity">
    <text evidence="1">Belongs to the proteasome subunit S1 family.</text>
</comment>
<reference evidence="8 9" key="1">
    <citation type="submission" date="2019-10" db="EMBL/GenBank/DDBJ databases">
        <title>Assembly and Annotation for the nematode Trichostrongylus colubriformis.</title>
        <authorList>
            <person name="Martin J."/>
        </authorList>
    </citation>
    <scope>NUCLEOTIDE SEQUENCE [LARGE SCALE GENOMIC DNA]</scope>
    <source>
        <strain evidence="8">G859</strain>
        <tissue evidence="8">Whole worm</tissue>
    </source>
</reference>
<dbReference type="GO" id="GO:0042176">
    <property type="term" value="P:regulation of protein catabolic process"/>
    <property type="evidence" value="ECO:0007669"/>
    <property type="project" value="InterPro"/>
</dbReference>
<dbReference type="PIRSF" id="PIRSF015947">
    <property type="entry name" value="26S_Psome_Rpn2"/>
    <property type="match status" value="1"/>
</dbReference>
<feature type="region of interest" description="Disordered" evidence="5">
    <location>
        <begin position="207"/>
        <end position="246"/>
    </location>
</feature>
<accession>A0AAN8F7F4</accession>
<proteinExistence type="inferred from homology"/>